<dbReference type="Proteomes" id="UP001333102">
    <property type="component" value="Chromosome"/>
</dbReference>
<evidence type="ECO:0000313" key="3">
    <source>
        <dbReference type="Proteomes" id="UP001333102"/>
    </source>
</evidence>
<dbReference type="InterPro" id="IPR051548">
    <property type="entry name" value="Grx-like_ET"/>
</dbReference>
<dbReference type="InterPro" id="IPR011767">
    <property type="entry name" value="GLR_AS"/>
</dbReference>
<dbReference type="PANTHER" id="PTHR34386">
    <property type="entry name" value="GLUTAREDOXIN"/>
    <property type="match status" value="1"/>
</dbReference>
<dbReference type="CDD" id="cd02976">
    <property type="entry name" value="NrdH"/>
    <property type="match status" value="1"/>
</dbReference>
<dbReference type="Gene3D" id="3.40.30.10">
    <property type="entry name" value="Glutaredoxin"/>
    <property type="match status" value="1"/>
</dbReference>
<evidence type="ECO:0000259" key="1">
    <source>
        <dbReference type="Pfam" id="PF00462"/>
    </source>
</evidence>
<evidence type="ECO:0000313" key="2">
    <source>
        <dbReference type="EMBL" id="WRP14212.1"/>
    </source>
</evidence>
<dbReference type="InterPro" id="IPR011911">
    <property type="entry name" value="GlrX_YruB"/>
</dbReference>
<dbReference type="InterPro" id="IPR002109">
    <property type="entry name" value="Glutaredoxin"/>
</dbReference>
<dbReference type="PROSITE" id="PS51354">
    <property type="entry name" value="GLUTAREDOXIN_2"/>
    <property type="match status" value="1"/>
</dbReference>
<organism evidence="2 3">
    <name type="scientific">Geochorda subterranea</name>
    <dbReference type="NCBI Taxonomy" id="3109564"/>
    <lineage>
        <taxon>Bacteria</taxon>
        <taxon>Bacillati</taxon>
        <taxon>Bacillota</taxon>
        <taxon>Limnochordia</taxon>
        <taxon>Limnochordales</taxon>
        <taxon>Geochordaceae</taxon>
        <taxon>Geochorda</taxon>
    </lineage>
</organism>
<dbReference type="PANTHER" id="PTHR34386:SF1">
    <property type="entry name" value="GLUTAREDOXIN-LIKE PROTEIN NRDH"/>
    <property type="match status" value="1"/>
</dbReference>
<gene>
    <name evidence="2" type="ORF">VLY81_12425</name>
</gene>
<keyword evidence="3" id="KW-1185">Reference proteome</keyword>
<protein>
    <submittedName>
        <fullName evidence="2">Glutaredoxin family protein</fullName>
    </submittedName>
</protein>
<dbReference type="SUPFAM" id="SSF52833">
    <property type="entry name" value="Thioredoxin-like"/>
    <property type="match status" value="1"/>
</dbReference>
<proteinExistence type="predicted"/>
<dbReference type="InterPro" id="IPR036249">
    <property type="entry name" value="Thioredoxin-like_sf"/>
</dbReference>
<dbReference type="RefSeq" id="WP_324668515.1">
    <property type="nucleotide sequence ID" value="NZ_CP141614.1"/>
</dbReference>
<dbReference type="NCBIfam" id="TIGR02196">
    <property type="entry name" value="GlrX_YruB"/>
    <property type="match status" value="1"/>
</dbReference>
<name>A0ABZ1BQ31_9FIRM</name>
<dbReference type="PROSITE" id="PS00195">
    <property type="entry name" value="GLUTAREDOXIN_1"/>
    <property type="match status" value="1"/>
</dbReference>
<feature type="domain" description="Glutaredoxin" evidence="1">
    <location>
        <begin position="8"/>
        <end position="67"/>
    </location>
</feature>
<accession>A0ABZ1BQ31</accession>
<reference evidence="3" key="1">
    <citation type="submission" date="2023-12" db="EMBL/GenBank/DDBJ databases">
        <title>Novel isolates from deep terrestrial aquifers shed light on the physiology and ecology of the class Limnochordia.</title>
        <authorList>
            <person name="Karnachuk O.V."/>
            <person name="Lukina A.P."/>
            <person name="Avakyan M.R."/>
            <person name="Kadnikov V."/>
            <person name="Begmatov S."/>
            <person name="Beletsky A.V."/>
            <person name="Mardanov A.V."/>
            <person name="Ravin N.V."/>
        </authorList>
    </citation>
    <scope>NUCLEOTIDE SEQUENCE [LARGE SCALE GENOMIC DNA]</scope>
    <source>
        <strain evidence="3">LN</strain>
    </source>
</reference>
<dbReference type="EMBL" id="CP141614">
    <property type="protein sequence ID" value="WRP14212.1"/>
    <property type="molecule type" value="Genomic_DNA"/>
</dbReference>
<sequence length="83" mass="9606">MASTQPRVIVYSTPTCPWCNATKRYLRERQIRFYDVDVSRDPRAAQEMIRKSGQQGVPVIDINGRIVVGFDRARIDQLLGLRR</sequence>
<dbReference type="Pfam" id="PF00462">
    <property type="entry name" value="Glutaredoxin"/>
    <property type="match status" value="1"/>
</dbReference>